<sequence>MGISLEAQTEFWTSANAPGGRHGRKAKELRAKVLKKPDIDLSTTSRQGEMESERELQFLAPQDGRLLQQKTADMQLSRPKYYEFFCKDHQLRIHISYNGGSLVGWIQSTIASIVSAIVVANLKEKPQSADEAVDAVGHRVANVFGCIFGVTLIEPDPKFDQPDP</sequence>
<dbReference type="Proteomes" id="UP000251314">
    <property type="component" value="Unassembled WGS sequence"/>
</dbReference>
<evidence type="ECO:0000313" key="2">
    <source>
        <dbReference type="Proteomes" id="UP000251314"/>
    </source>
</evidence>
<dbReference type="AlphaFoldDB" id="A0A329T5X9"/>
<name>A0A329T5X9_9STRA</name>
<protein>
    <submittedName>
        <fullName evidence="1">Uncharacterized protein</fullName>
    </submittedName>
</protein>
<comment type="caution">
    <text evidence="1">The sequence shown here is derived from an EMBL/GenBank/DDBJ whole genome shotgun (WGS) entry which is preliminary data.</text>
</comment>
<keyword evidence="2" id="KW-1185">Reference proteome</keyword>
<organism evidence="1 2">
    <name type="scientific">Phytophthora cactorum</name>
    <dbReference type="NCBI Taxonomy" id="29920"/>
    <lineage>
        <taxon>Eukaryota</taxon>
        <taxon>Sar</taxon>
        <taxon>Stramenopiles</taxon>
        <taxon>Oomycota</taxon>
        <taxon>Peronosporomycetes</taxon>
        <taxon>Peronosporales</taxon>
        <taxon>Peronosporaceae</taxon>
        <taxon>Phytophthora</taxon>
    </lineage>
</organism>
<evidence type="ECO:0000313" key="1">
    <source>
        <dbReference type="EMBL" id="RAW43556.1"/>
    </source>
</evidence>
<gene>
    <name evidence="1" type="ORF">PC110_g292</name>
</gene>
<proteinExistence type="predicted"/>
<dbReference type="VEuPathDB" id="FungiDB:PC110_g292"/>
<dbReference type="OrthoDB" id="129179at2759"/>
<dbReference type="EMBL" id="MJFZ01000003">
    <property type="protein sequence ID" value="RAW43556.1"/>
    <property type="molecule type" value="Genomic_DNA"/>
</dbReference>
<accession>A0A329T5X9</accession>
<reference evidence="1 2" key="1">
    <citation type="submission" date="2018-01" db="EMBL/GenBank/DDBJ databases">
        <title>Draft genome of the strawberry crown rot pathogen Phytophthora cactorum.</title>
        <authorList>
            <person name="Armitage A.D."/>
            <person name="Lysoe E."/>
            <person name="Nellist C.F."/>
            <person name="Harrison R.J."/>
            <person name="Brurberg M.B."/>
        </authorList>
    </citation>
    <scope>NUCLEOTIDE SEQUENCE [LARGE SCALE GENOMIC DNA]</scope>
    <source>
        <strain evidence="1 2">10300</strain>
    </source>
</reference>